<dbReference type="GO" id="GO:0003824">
    <property type="term" value="F:catalytic activity"/>
    <property type="evidence" value="ECO:0007669"/>
    <property type="project" value="InterPro"/>
</dbReference>
<dbReference type="InterPro" id="IPR005135">
    <property type="entry name" value="Endo/exonuclease/phosphatase"/>
</dbReference>
<protein>
    <recommendedName>
        <fullName evidence="1">Reverse transcriptase domain-containing protein</fullName>
    </recommendedName>
</protein>
<accession>A0A6I8S7H8</accession>
<dbReference type="Ensembl" id="ENSXETT00000093560">
    <property type="protein sequence ID" value="ENSXETP00000090774"/>
    <property type="gene ID" value="ENSXETG00000035579"/>
</dbReference>
<dbReference type="InterPro" id="IPR043502">
    <property type="entry name" value="DNA/RNA_pol_sf"/>
</dbReference>
<dbReference type="InterPro" id="IPR036691">
    <property type="entry name" value="Endo/exonu/phosph_ase_sf"/>
</dbReference>
<evidence type="ECO:0000259" key="1">
    <source>
        <dbReference type="PROSITE" id="PS50878"/>
    </source>
</evidence>
<organism evidence="2">
    <name type="scientific">Xenopus tropicalis</name>
    <name type="common">Western clawed frog</name>
    <name type="synonym">Silurana tropicalis</name>
    <dbReference type="NCBI Taxonomy" id="8364"/>
    <lineage>
        <taxon>Eukaryota</taxon>
        <taxon>Metazoa</taxon>
        <taxon>Chordata</taxon>
        <taxon>Craniata</taxon>
        <taxon>Vertebrata</taxon>
        <taxon>Euteleostomi</taxon>
        <taxon>Amphibia</taxon>
        <taxon>Batrachia</taxon>
        <taxon>Anura</taxon>
        <taxon>Pipoidea</taxon>
        <taxon>Pipidae</taxon>
        <taxon>Xenopodinae</taxon>
        <taxon>Xenopus</taxon>
        <taxon>Silurana</taxon>
    </lineage>
</organism>
<dbReference type="InParanoid" id="A0A6I8S7H8"/>
<evidence type="ECO:0000313" key="2">
    <source>
        <dbReference type="Ensembl" id="ENSXETP00000090774"/>
    </source>
</evidence>
<dbReference type="AlphaFoldDB" id="A0A6I8S7H8"/>
<dbReference type="PANTHER" id="PTHR31635">
    <property type="entry name" value="REVERSE TRANSCRIPTASE DOMAIN-CONTAINING PROTEIN-RELATED"/>
    <property type="match status" value="1"/>
</dbReference>
<dbReference type="GeneTree" id="ENSGT00940000164735"/>
<dbReference type="PROSITE" id="PS50878">
    <property type="entry name" value="RT_POL"/>
    <property type="match status" value="1"/>
</dbReference>
<dbReference type="InterPro" id="IPR000477">
    <property type="entry name" value="RT_dom"/>
</dbReference>
<name>A0A6I8S7H8_XENTR</name>
<reference evidence="2" key="1">
    <citation type="journal article" date="2010" name="Science">
        <title>The genome of the Western clawed frog Xenopus tropicalis.</title>
        <authorList>
            <person name="Hellsten U."/>
            <person name="Harland R.M."/>
            <person name="Gilchrist M.J."/>
            <person name="Hendrix D."/>
            <person name="Jurka J."/>
            <person name="Kapitonov V."/>
            <person name="Ovcharenko I."/>
            <person name="Putnam N.H."/>
            <person name="Shu S."/>
            <person name="Taher L."/>
            <person name="Blitz I.L."/>
            <person name="Blumberg B."/>
            <person name="Dichmann D.S."/>
            <person name="Dubchak I."/>
            <person name="Amaya E."/>
            <person name="Detter J.C."/>
            <person name="Fletcher R."/>
            <person name="Gerhard D.S."/>
            <person name="Goodstein D."/>
            <person name="Graves T."/>
            <person name="Grigoriev I.V."/>
            <person name="Grimwood J."/>
            <person name="Kawashima T."/>
            <person name="Lindquist E."/>
            <person name="Lucas S.M."/>
            <person name="Mead P.E."/>
            <person name="Mitros T."/>
            <person name="Ogino H."/>
            <person name="Ohta Y."/>
            <person name="Poliakov A.V."/>
            <person name="Pollet N."/>
            <person name="Robert J."/>
            <person name="Salamov A."/>
            <person name="Sater A.K."/>
            <person name="Schmutz J."/>
            <person name="Terry A."/>
            <person name="Vize P.D."/>
            <person name="Warren W.C."/>
            <person name="Wells D."/>
            <person name="Wills A."/>
            <person name="Wilson R.K."/>
            <person name="Zimmerman L.B."/>
            <person name="Zorn A.M."/>
            <person name="Grainger R."/>
            <person name="Grammer T."/>
            <person name="Khokha M.K."/>
            <person name="Richardson P.M."/>
            <person name="Rokhsar D.S."/>
        </authorList>
    </citation>
    <scope>NUCLEOTIDE SEQUENCE [LARGE SCALE GENOMIC DNA]</scope>
    <source>
        <strain evidence="2">Nigerian</strain>
    </source>
</reference>
<dbReference type="CDD" id="cd01650">
    <property type="entry name" value="RT_nLTR_like"/>
    <property type="match status" value="1"/>
</dbReference>
<dbReference type="Gene3D" id="3.60.10.10">
    <property type="entry name" value="Endonuclease/exonuclease/phosphatase"/>
    <property type="match status" value="1"/>
</dbReference>
<dbReference type="CDD" id="cd09076">
    <property type="entry name" value="L1-EN"/>
    <property type="match status" value="1"/>
</dbReference>
<dbReference type="Pfam" id="PF00078">
    <property type="entry name" value="RVT_1"/>
    <property type="match status" value="1"/>
</dbReference>
<dbReference type="SUPFAM" id="SSF56672">
    <property type="entry name" value="DNA/RNA polymerases"/>
    <property type="match status" value="1"/>
</dbReference>
<dbReference type="SUPFAM" id="SSF56219">
    <property type="entry name" value="DNase I-like"/>
    <property type="match status" value="1"/>
</dbReference>
<dbReference type="PANTHER" id="PTHR31635:SF196">
    <property type="entry name" value="REVERSE TRANSCRIPTASE DOMAIN-CONTAINING PROTEIN-RELATED"/>
    <property type="match status" value="1"/>
</dbReference>
<sequence length="918" mass="104952">MADQTNMDCHVLSYNVNGINEPVKRAQILRECMKSKAMIVMLQETHFKEKHTPKIAIKTYPQVYMSNNPIKKATGVLTLIHKDLPFIHTDTLSDNEGRFLLIKGKLVDQMCTVANVYVPNSGQIPYLKQFLKILENFSKGSIILGGDFNMVLNPLVDSSSKKSNISYKGLKEAKKLLADLQLIDVWRAINPKKRDYTHFSKTFAVYSRIDYIFTSQRWLHLFTLADIGNFHTSDHAPVRIRFRIPQTSKHEYNWRLNDSLLHRDSTKKEIQSLITQIIQNNSSEEVSPATLWETLKCVLRGHLIALSSNMKKEKDKEISTLISNITSLEQVHKKTLAQNTLATLESKRLQLKTILNEKIRKSYVRSKQRFYELGDKCNKHFAQILKRIQPLTQINAIRNNNNELLHDTKGIASTFQEYYQSLYKLKPGKTHKDHIDKIDNFIKEANLKKLSPDQSQQIDAPFSVSEIEKCIESLPTGKSPGPDGYPAIFYKNYKALLSPLLLTYFNSISETRGFHPQAQEAHITIIHKQGKDPQLCSSYRPISLINIDLKIYAKILGNRIKEHLPDLIHTDQAGFVPGREGKDNTTKVISLIRQAQKKHISSLILTTDAEKAFDRVSWDFLDRTLAGIGLGKASRHRILALYEKPSARIRVNGILSPKVYIHNGARQGSPLSPTLFVLVMETLLAHIRNNPNISGIIIASKEYKCAAFADDLLLFITKPIISLPNTISLMKVFGDLSNFKVNYSKSEILNINIPETTASNLKQSFPFKWADPCIKYLGVKIQSDLDKAYQDNYLPLISNLQKITSNWNKLQLSWFGKIQATKMMIMPRILYLYQVLPIHLPHSFFTTIKSLISRFIWAGKNPRLKHKFLTLPKEEGGRGLPVTHLFYISTHLDRILESKTTKKKKTGAHWNNSSYHYP</sequence>
<dbReference type="Pfam" id="PF03372">
    <property type="entry name" value="Exo_endo_phos"/>
    <property type="match status" value="1"/>
</dbReference>
<feature type="domain" description="Reverse transcriptase" evidence="1">
    <location>
        <begin position="507"/>
        <end position="781"/>
    </location>
</feature>
<reference evidence="2" key="2">
    <citation type="submission" date="2020-05" db="UniProtKB">
        <authorList>
            <consortium name="Ensembl"/>
        </authorList>
    </citation>
    <scope>IDENTIFICATION</scope>
</reference>
<proteinExistence type="predicted"/>